<feature type="compositionally biased region" description="Acidic residues" evidence="1">
    <location>
        <begin position="96"/>
        <end position="107"/>
    </location>
</feature>
<reference evidence="3" key="1">
    <citation type="submission" date="2025-08" db="UniProtKB">
        <authorList>
            <consortium name="RefSeq"/>
        </authorList>
    </citation>
    <scope>IDENTIFICATION</scope>
    <source>
        <tissue evidence="3">Whole organism</tissue>
    </source>
</reference>
<dbReference type="GeneID" id="113215191"/>
<dbReference type="AlphaFoldDB" id="A0A6J1TFS2"/>
<keyword evidence="2" id="KW-1185">Reference proteome</keyword>
<feature type="region of interest" description="Disordered" evidence="1">
    <location>
        <begin position="96"/>
        <end position="136"/>
    </location>
</feature>
<evidence type="ECO:0000256" key="1">
    <source>
        <dbReference type="SAM" id="MobiDB-lite"/>
    </source>
</evidence>
<evidence type="ECO:0000313" key="3">
    <source>
        <dbReference type="RefSeq" id="XP_026290590.1"/>
    </source>
</evidence>
<organism evidence="2 3">
    <name type="scientific">Frankliniella occidentalis</name>
    <name type="common">Western flower thrips</name>
    <name type="synonym">Euthrips occidentalis</name>
    <dbReference type="NCBI Taxonomy" id="133901"/>
    <lineage>
        <taxon>Eukaryota</taxon>
        <taxon>Metazoa</taxon>
        <taxon>Ecdysozoa</taxon>
        <taxon>Arthropoda</taxon>
        <taxon>Hexapoda</taxon>
        <taxon>Insecta</taxon>
        <taxon>Pterygota</taxon>
        <taxon>Neoptera</taxon>
        <taxon>Paraneoptera</taxon>
        <taxon>Thysanoptera</taxon>
        <taxon>Terebrantia</taxon>
        <taxon>Thripoidea</taxon>
        <taxon>Thripidae</taxon>
        <taxon>Frankliniella</taxon>
    </lineage>
</organism>
<dbReference type="Pfam" id="PF02992">
    <property type="entry name" value="Transposase_21"/>
    <property type="match status" value="1"/>
</dbReference>
<dbReference type="KEGG" id="foc:113215191"/>
<dbReference type="PANTHER" id="PTHR46579:SF1">
    <property type="entry name" value="F5_8 TYPE C DOMAIN-CONTAINING PROTEIN"/>
    <property type="match status" value="1"/>
</dbReference>
<name>A0A6J1TFS2_FRAOC</name>
<dbReference type="RefSeq" id="XP_026290590.1">
    <property type="nucleotide sequence ID" value="XM_026434805.2"/>
</dbReference>
<feature type="compositionally biased region" description="Basic and acidic residues" evidence="1">
    <location>
        <begin position="108"/>
        <end position="120"/>
    </location>
</feature>
<protein>
    <submittedName>
        <fullName evidence="3">Uncharacterized protein LOC113215191</fullName>
    </submittedName>
</protein>
<dbReference type="PANTHER" id="PTHR46579">
    <property type="entry name" value="F5/8 TYPE C DOMAIN-CONTAINING PROTEIN-RELATED"/>
    <property type="match status" value="1"/>
</dbReference>
<dbReference type="OrthoDB" id="8191915at2759"/>
<proteinExistence type="predicted"/>
<dbReference type="Proteomes" id="UP000504606">
    <property type="component" value="Unplaced"/>
</dbReference>
<feature type="region of interest" description="Disordered" evidence="1">
    <location>
        <begin position="61"/>
        <end position="84"/>
    </location>
</feature>
<accession>A0A6J1TFS2</accession>
<gene>
    <name evidence="3" type="primary">LOC113215191</name>
</gene>
<sequence length="982" mass="111753">MCAPRKRKERGRYKLYLEDEGVPVPKRSQRFYSNLGVDEQASASGDCSQLNAGALANAALTVSEEQVPDRDPSPQRQSSGSDVDCNRCEFEEEGEAELTCSETEETTEEGKTPHRSEVPSKELSQARNQEQRKRCSRVPPAYMRVCDQELFVPVDDNEEREDQRETEVIADDEDVTMDVFCDADAEPDDSQEQQVIGQDGDQNAAHNDANCGEIGQHQPADHGANAPQDNHLTEHEALWRAIRNQQPFTSHIGTEVNNSPAEILLKLLAFSEQNNLSLKAFVDSVRLVNSLFVSPVIPGTQYLLDNLLLSSKQLAKYFYCIKCTYYFGKVNNVDSPEKLCPGCKTVNYLKDLTKATYFVLFPIESQLELLFMSKEVRDNLVHPKDAVRKNSERNSLKDIYDGKCYKSFAASLPDDLREKVLSLVFSTDGSPLFKSSSFSIWPCFFSINELPPLLRMKHLLLGGLWFGNKHPPMDLYLKPVVEYFESLLDTLVHLRVEGEEWLIKLYIIACCVDSGARGAVQGINSHSGYYSCNWCLIPGLWLDKVVFPMQEVPPAQRNHEDLVAHANECLNNDNLVYVYGVQFISPLASLKKFNLVDGMVQDFAHNVPFGIGRTFLDEWLHNAKRSFYVGSPDELAILNMRMEKLQPCIEVRRALRLLKDMAYWKAREFENWILFFSLIVLLSVLPMKFWTHWSYLVQAVYLLSRECVSCQDVNNAHRLIQLWVSDVEKLYGEKYMTYNVHIFSHLAENVARWGPTWAVSTYCFESAIGNLKNILHAQRGVPHQVHRNLSYKQAKHILINTCSTPGTEVFLESIKSKPNKMTKYLSLNECVVIGKGEDFLPNDEESFLISQCEEMQGDNFVTYSKIIASRCVYTCDSVALGKKFNNSVALTTLGKIIIIKKFIMSKENEKVWVFCSEASCTELLKFPQGLRIPIEDHCVRIISSVGRRLKLISVKELKIVCVVTEMDENRYVTPFHNLFNVS</sequence>
<evidence type="ECO:0000313" key="2">
    <source>
        <dbReference type="Proteomes" id="UP000504606"/>
    </source>
</evidence>
<dbReference type="InterPro" id="IPR004242">
    <property type="entry name" value="Transposase_21"/>
</dbReference>